<dbReference type="SUPFAM" id="SSF55186">
    <property type="entry name" value="ThrRS/AlaRS common domain"/>
    <property type="match status" value="1"/>
</dbReference>
<dbReference type="PANTHER" id="PTHR43462:SF2">
    <property type="entry name" value="THREONYL AND ALANYL TRNA SYNTHETASE SECOND ADDITIONAL DOMAIN-CONTAINING PROTEIN"/>
    <property type="match status" value="1"/>
</dbReference>
<dbReference type="EMBL" id="JADFTS010000005">
    <property type="protein sequence ID" value="KAF9605731.1"/>
    <property type="molecule type" value="Genomic_DNA"/>
</dbReference>
<organism evidence="2 3">
    <name type="scientific">Coptis chinensis</name>
    <dbReference type="NCBI Taxonomy" id="261450"/>
    <lineage>
        <taxon>Eukaryota</taxon>
        <taxon>Viridiplantae</taxon>
        <taxon>Streptophyta</taxon>
        <taxon>Embryophyta</taxon>
        <taxon>Tracheophyta</taxon>
        <taxon>Spermatophyta</taxon>
        <taxon>Magnoliopsida</taxon>
        <taxon>Ranunculales</taxon>
        <taxon>Ranunculaceae</taxon>
        <taxon>Coptidoideae</taxon>
        <taxon>Coptis</taxon>
    </lineage>
</organism>
<dbReference type="AlphaFoldDB" id="A0A835HU10"/>
<dbReference type="GO" id="GO:0003676">
    <property type="term" value="F:nucleic acid binding"/>
    <property type="evidence" value="ECO:0007669"/>
    <property type="project" value="InterPro"/>
</dbReference>
<dbReference type="InterPro" id="IPR018163">
    <property type="entry name" value="Thr/Ala-tRNA-synth_IIc_edit"/>
</dbReference>
<dbReference type="InterPro" id="IPR009000">
    <property type="entry name" value="Transl_B-barrel_sf"/>
</dbReference>
<dbReference type="GO" id="GO:0006419">
    <property type="term" value="P:alanyl-tRNA aminoacylation"/>
    <property type="evidence" value="ECO:0007669"/>
    <property type="project" value="InterPro"/>
</dbReference>
<dbReference type="Gene3D" id="3.30.980.10">
    <property type="entry name" value="Threonyl-trna Synthetase, Chain A, domain 2"/>
    <property type="match status" value="1"/>
</dbReference>
<proteinExistence type="predicted"/>
<evidence type="ECO:0000313" key="2">
    <source>
        <dbReference type="EMBL" id="KAF9605731.1"/>
    </source>
</evidence>
<protein>
    <recommendedName>
        <fullName evidence="1">Alanyl-transfer RNA synthetases family profile domain-containing protein</fullName>
    </recommendedName>
</protein>
<sequence>MADSNKTQLEYFDNMWKLESQATLISYNQGEDGRRALILDSTIFHPQGGGQPYDTGYITNAVSDFKFLVQDVRLKDGLVFHYGEFKDCGGGECDWKIEKGLELCLFVDEQRRSLNSRLHSAGHLLDVCIRNVGLDNLEPGKAYHFPDGPFVEYKGTILQSELQKKQKELELDANALIAKGMKVYATILSYEDALESCGGQLPDYIPKGSSPRILRLGNNPGCPCGGTHVADISDIKSLKRTHGYILTPRVRIARLEELKEMLMQNRFDRLEEATSRLREAMVELLQPKPLIVGGASIAQCKTPVVIDDNKEKEGTSEVVVLCLARDYKCHQQQRSPLSHYGLVTNRSKEAHTQILLGRLLLNIN</sequence>
<dbReference type="Proteomes" id="UP000631114">
    <property type="component" value="Unassembled WGS sequence"/>
</dbReference>
<dbReference type="SUPFAM" id="SSF50447">
    <property type="entry name" value="Translation proteins"/>
    <property type="match status" value="1"/>
</dbReference>
<feature type="domain" description="Alanyl-transfer RNA synthetases family profile" evidence="1">
    <location>
        <begin position="1"/>
        <end position="239"/>
    </location>
</feature>
<dbReference type="InterPro" id="IPR018164">
    <property type="entry name" value="Ala-tRNA-synth_IIc_N"/>
</dbReference>
<dbReference type="Pfam" id="PF01411">
    <property type="entry name" value="tRNA-synt_2c"/>
    <property type="match status" value="1"/>
</dbReference>
<keyword evidence="3" id="KW-1185">Reference proteome</keyword>
<accession>A0A835HU10</accession>
<dbReference type="GO" id="GO:0005524">
    <property type="term" value="F:ATP binding"/>
    <property type="evidence" value="ECO:0007669"/>
    <property type="project" value="InterPro"/>
</dbReference>
<dbReference type="InterPro" id="IPR051335">
    <property type="entry name" value="Alanyl-tRNA_Editing_Enzymes"/>
</dbReference>
<dbReference type="OrthoDB" id="288942at2759"/>
<dbReference type="Gene3D" id="2.40.30.130">
    <property type="match status" value="1"/>
</dbReference>
<dbReference type="GO" id="GO:0004813">
    <property type="term" value="F:alanine-tRNA ligase activity"/>
    <property type="evidence" value="ECO:0007669"/>
    <property type="project" value="InterPro"/>
</dbReference>
<name>A0A835HU10_9MAGN</name>
<dbReference type="PROSITE" id="PS50860">
    <property type="entry name" value="AA_TRNA_LIGASE_II_ALA"/>
    <property type="match status" value="1"/>
</dbReference>
<reference evidence="2 3" key="1">
    <citation type="submission" date="2020-10" db="EMBL/GenBank/DDBJ databases">
        <title>The Coptis chinensis genome and diversification of protoberbering-type alkaloids.</title>
        <authorList>
            <person name="Wang B."/>
            <person name="Shu S."/>
            <person name="Song C."/>
            <person name="Liu Y."/>
        </authorList>
    </citation>
    <scope>NUCLEOTIDE SEQUENCE [LARGE SCALE GENOMIC DNA]</scope>
    <source>
        <strain evidence="2">HL-2020</strain>
        <tissue evidence="2">Leaf</tissue>
    </source>
</reference>
<dbReference type="PANTHER" id="PTHR43462">
    <property type="entry name" value="ALANYL-TRNA EDITING PROTEIN"/>
    <property type="match status" value="1"/>
</dbReference>
<dbReference type="FunFam" id="3.30.980.10:FF:000008">
    <property type="entry name" value="Similar to alanyl-tRNA synthetase"/>
    <property type="match status" value="1"/>
</dbReference>
<dbReference type="InterPro" id="IPR018165">
    <property type="entry name" value="Ala-tRNA-synth_IIc_core"/>
</dbReference>
<evidence type="ECO:0000313" key="3">
    <source>
        <dbReference type="Proteomes" id="UP000631114"/>
    </source>
</evidence>
<comment type="caution">
    <text evidence="2">The sequence shown here is derived from an EMBL/GenBank/DDBJ whole genome shotgun (WGS) entry which is preliminary data.</text>
</comment>
<evidence type="ECO:0000259" key="1">
    <source>
        <dbReference type="PROSITE" id="PS50860"/>
    </source>
</evidence>
<gene>
    <name evidence="2" type="ORF">IFM89_018127</name>
</gene>